<name>A0A7T0BVS5_9BACT</name>
<reference evidence="1 2" key="1">
    <citation type="submission" date="2020-02" db="EMBL/GenBank/DDBJ databases">
        <title>Genomic and physiological characterization of two novel Nitrospinaceae genera.</title>
        <authorList>
            <person name="Mueller A.J."/>
            <person name="Jung M.-Y."/>
            <person name="Strachan C.R."/>
            <person name="Herbold C.W."/>
            <person name="Kirkegaard R.H."/>
            <person name="Daims H."/>
        </authorList>
    </citation>
    <scope>NUCLEOTIDE SEQUENCE [LARGE SCALE GENOMIC DNA]</scope>
    <source>
        <strain evidence="1">EB</strain>
    </source>
</reference>
<proteinExistence type="predicted"/>
<dbReference type="AlphaFoldDB" id="A0A7T0BVS5"/>
<gene>
    <name evidence="1" type="ORF">G3M70_08295</name>
</gene>
<organism evidence="1 2">
    <name type="scientific">Candidatus Nitronauta litoralis</name>
    <dbReference type="NCBI Taxonomy" id="2705533"/>
    <lineage>
        <taxon>Bacteria</taxon>
        <taxon>Pseudomonadati</taxon>
        <taxon>Nitrospinota/Tectimicrobiota group</taxon>
        <taxon>Nitrospinota</taxon>
        <taxon>Nitrospinia</taxon>
        <taxon>Nitrospinales</taxon>
        <taxon>Nitrospinaceae</taxon>
        <taxon>Candidatus Nitronauta</taxon>
    </lineage>
</organism>
<evidence type="ECO:0000313" key="2">
    <source>
        <dbReference type="Proteomes" id="UP000594688"/>
    </source>
</evidence>
<protein>
    <submittedName>
        <fullName evidence="1">Uncharacterized protein</fullName>
    </submittedName>
</protein>
<dbReference type="EMBL" id="CP048685">
    <property type="protein sequence ID" value="QPJ61871.1"/>
    <property type="molecule type" value="Genomic_DNA"/>
</dbReference>
<dbReference type="KEGG" id="nli:G3M70_08295"/>
<sequence>MCKAEPVTSTVDWKRESVYLEEYWFLDENDGVSKTNLIRCPVYFKSPQLAGMAFIP</sequence>
<dbReference type="Proteomes" id="UP000594688">
    <property type="component" value="Chromosome"/>
</dbReference>
<accession>A0A7T0BVS5</accession>
<evidence type="ECO:0000313" key="1">
    <source>
        <dbReference type="EMBL" id="QPJ61871.1"/>
    </source>
</evidence>